<evidence type="ECO:0000313" key="3">
    <source>
        <dbReference type="WBParaSite" id="jg2509"/>
    </source>
</evidence>
<name>A0A915E153_9BILA</name>
<proteinExistence type="predicted"/>
<keyword evidence="2" id="KW-1185">Reference proteome</keyword>
<dbReference type="Proteomes" id="UP000887574">
    <property type="component" value="Unplaced"/>
</dbReference>
<evidence type="ECO:0000313" key="2">
    <source>
        <dbReference type="Proteomes" id="UP000887574"/>
    </source>
</evidence>
<sequence length="68" mass="7754">MDKEIAEKSKEEKKCYYYSLNLEESGESGSEVPLKDETWSMCSSANNDLQDLDDEPSKTPVTRDEKTT</sequence>
<dbReference type="AlphaFoldDB" id="A0A915E153"/>
<feature type="region of interest" description="Disordered" evidence="1">
    <location>
        <begin position="44"/>
        <end position="68"/>
    </location>
</feature>
<evidence type="ECO:0000256" key="1">
    <source>
        <dbReference type="SAM" id="MobiDB-lite"/>
    </source>
</evidence>
<protein>
    <submittedName>
        <fullName evidence="3">Uncharacterized protein</fullName>
    </submittedName>
</protein>
<organism evidence="2 3">
    <name type="scientific">Ditylenchus dipsaci</name>
    <dbReference type="NCBI Taxonomy" id="166011"/>
    <lineage>
        <taxon>Eukaryota</taxon>
        <taxon>Metazoa</taxon>
        <taxon>Ecdysozoa</taxon>
        <taxon>Nematoda</taxon>
        <taxon>Chromadorea</taxon>
        <taxon>Rhabditida</taxon>
        <taxon>Tylenchina</taxon>
        <taxon>Tylenchomorpha</taxon>
        <taxon>Sphaerularioidea</taxon>
        <taxon>Anguinidae</taxon>
        <taxon>Anguininae</taxon>
        <taxon>Ditylenchus</taxon>
    </lineage>
</organism>
<feature type="compositionally biased region" description="Basic and acidic residues" evidence="1">
    <location>
        <begin position="55"/>
        <end position="68"/>
    </location>
</feature>
<reference evidence="3" key="1">
    <citation type="submission" date="2022-11" db="UniProtKB">
        <authorList>
            <consortium name="WormBaseParasite"/>
        </authorList>
    </citation>
    <scope>IDENTIFICATION</scope>
</reference>
<accession>A0A915E153</accession>
<dbReference type="WBParaSite" id="jg2509">
    <property type="protein sequence ID" value="jg2509"/>
    <property type="gene ID" value="jg2509"/>
</dbReference>